<protein>
    <submittedName>
        <fullName evidence="1">Uncharacterized protein</fullName>
    </submittedName>
</protein>
<proteinExistence type="predicted"/>
<gene>
    <name evidence="1" type="ORF">FRACYDRAFT_271920</name>
</gene>
<keyword evidence="2" id="KW-1185">Reference proteome</keyword>
<evidence type="ECO:0000313" key="1">
    <source>
        <dbReference type="EMBL" id="OEU07743.1"/>
    </source>
</evidence>
<dbReference type="AlphaFoldDB" id="A0A1E7EQC5"/>
<reference evidence="1 2" key="1">
    <citation type="submission" date="2016-09" db="EMBL/GenBank/DDBJ databases">
        <title>Extensive genetic diversity and differential bi-allelic expression allows diatom success in the polar Southern Ocean.</title>
        <authorList>
            <consortium name="DOE Joint Genome Institute"/>
            <person name="Mock T."/>
            <person name="Otillar R.P."/>
            <person name="Strauss J."/>
            <person name="Dupont C."/>
            <person name="Frickenhaus S."/>
            <person name="Maumus F."/>
            <person name="Mcmullan M."/>
            <person name="Sanges R."/>
            <person name="Schmutz J."/>
            <person name="Toseland A."/>
            <person name="Valas R."/>
            <person name="Veluchamy A."/>
            <person name="Ward B.J."/>
            <person name="Allen A."/>
            <person name="Barry K."/>
            <person name="Falciatore A."/>
            <person name="Ferrante M."/>
            <person name="Fortunato A.E."/>
            <person name="Gloeckner G."/>
            <person name="Gruber A."/>
            <person name="Hipkin R."/>
            <person name="Janech M."/>
            <person name="Kroth P."/>
            <person name="Leese F."/>
            <person name="Lindquist E."/>
            <person name="Lyon B.R."/>
            <person name="Martin J."/>
            <person name="Mayer C."/>
            <person name="Parker M."/>
            <person name="Quesneville H."/>
            <person name="Raymond J."/>
            <person name="Uhlig C."/>
            <person name="Valentin K.U."/>
            <person name="Worden A.Z."/>
            <person name="Armbrust E.V."/>
            <person name="Bowler C."/>
            <person name="Green B."/>
            <person name="Moulton V."/>
            <person name="Van Oosterhout C."/>
            <person name="Grigoriev I."/>
        </authorList>
    </citation>
    <scope>NUCLEOTIDE SEQUENCE [LARGE SCALE GENOMIC DNA]</scope>
    <source>
        <strain evidence="1 2">CCMP1102</strain>
    </source>
</reference>
<dbReference type="InParanoid" id="A0A1E7EQC5"/>
<dbReference type="KEGG" id="fcy:FRACYDRAFT_271920"/>
<dbReference type="EMBL" id="KV784384">
    <property type="protein sequence ID" value="OEU07743.1"/>
    <property type="molecule type" value="Genomic_DNA"/>
</dbReference>
<organism evidence="1 2">
    <name type="scientific">Fragilariopsis cylindrus CCMP1102</name>
    <dbReference type="NCBI Taxonomy" id="635003"/>
    <lineage>
        <taxon>Eukaryota</taxon>
        <taxon>Sar</taxon>
        <taxon>Stramenopiles</taxon>
        <taxon>Ochrophyta</taxon>
        <taxon>Bacillariophyta</taxon>
        <taxon>Bacillariophyceae</taxon>
        <taxon>Bacillariophycidae</taxon>
        <taxon>Bacillariales</taxon>
        <taxon>Bacillariaceae</taxon>
        <taxon>Fragilariopsis</taxon>
    </lineage>
</organism>
<evidence type="ECO:0000313" key="2">
    <source>
        <dbReference type="Proteomes" id="UP000095751"/>
    </source>
</evidence>
<sequence length="82" mass="9002">MMNNNNTNNEPNDGTILPEELQLPGLDGAVACGSNTRAVPLPHPHTYGKLVQAVVTGTKLRNYINRKHRIFTTNIGFVLYVA</sequence>
<accession>A0A1E7EQC5</accession>
<name>A0A1E7EQC5_9STRA</name>
<dbReference type="Proteomes" id="UP000095751">
    <property type="component" value="Unassembled WGS sequence"/>
</dbReference>